<name>A0A094JE40_9GAMM</name>
<keyword evidence="8" id="KW-1185">Reference proteome</keyword>
<comment type="similarity">
    <text evidence="3 6">Belongs to the FlgI family.</text>
</comment>
<dbReference type="PRINTS" id="PR01010">
    <property type="entry name" value="FLGPRINGFLGI"/>
</dbReference>
<dbReference type="OrthoDB" id="9786431at2"/>
<feature type="chain" id="PRO_5008983111" description="Flagellar P-ring protein" evidence="6">
    <location>
        <begin position="23"/>
        <end position="369"/>
    </location>
</feature>
<dbReference type="Pfam" id="PF02119">
    <property type="entry name" value="FlgI"/>
    <property type="match status" value="1"/>
</dbReference>
<feature type="signal peptide" evidence="6">
    <location>
        <begin position="1"/>
        <end position="22"/>
    </location>
</feature>
<comment type="subcellular location">
    <subcellularLocation>
        <location evidence="2 6">Bacterial flagellum basal body</location>
    </subcellularLocation>
</comment>
<organism evidence="7 8">
    <name type="scientific">Shewanella mangrovi</name>
    <dbReference type="NCBI Taxonomy" id="1515746"/>
    <lineage>
        <taxon>Bacteria</taxon>
        <taxon>Pseudomonadati</taxon>
        <taxon>Pseudomonadota</taxon>
        <taxon>Gammaproteobacteria</taxon>
        <taxon>Alteromonadales</taxon>
        <taxon>Shewanellaceae</taxon>
        <taxon>Shewanella</taxon>
    </lineage>
</organism>
<dbReference type="EMBL" id="JPEO01000003">
    <property type="protein sequence ID" value="KFZ38195.1"/>
    <property type="molecule type" value="Genomic_DNA"/>
</dbReference>
<reference evidence="7 8" key="1">
    <citation type="submission" date="2014-06" db="EMBL/GenBank/DDBJ databases">
        <title>Shewanella sp. YQH10.</title>
        <authorList>
            <person name="Liu Y."/>
            <person name="Zeng R."/>
        </authorList>
    </citation>
    <scope>NUCLEOTIDE SEQUENCE [LARGE SCALE GENOMIC DNA]</scope>
    <source>
        <strain evidence="7 8">YQH10</strain>
    </source>
</reference>
<dbReference type="PANTHER" id="PTHR30381:SF0">
    <property type="entry name" value="FLAGELLAR P-RING PROTEIN"/>
    <property type="match status" value="1"/>
</dbReference>
<dbReference type="AlphaFoldDB" id="A0A094JE40"/>
<keyword evidence="7" id="KW-0282">Flagellum</keyword>
<dbReference type="InterPro" id="IPR001782">
    <property type="entry name" value="Flag_FlgI"/>
</dbReference>
<sequence length="369" mass="38654" precursor="true">MCSRFLAFFALLLTLISPLTQASSRALLDLVDVQGTRENQLVGYGLVVGLAGTGDKSQIHFAGQSLNNMLKQFGVKMDEGDLPRTKNIAAVSVQATLPPNASPGQTIDVTISSLGDAKSLLGGSLVLTPLRGVDGKVYALAQGNLVVGGVNASGSTGSSITVNVPTAGIIPNGATVEREILSRSSRVGEVVLNLKTPNYKTARNIVNAINKLFGAGVANAENWGKLVVSAPKDPNDFNTFMSMLQDVQVEQGSQRPKVIFNSRSGTVVINEVVRVHKAAVTHGSLTITVTERQGAIQPAPFSNGTTVPVNSSDVSIEQQKHNMMVFPDGTSLETIVQAINSLGATPSELMSILIALDKAGSLEADLIVI</sequence>
<dbReference type="HAMAP" id="MF_00416">
    <property type="entry name" value="FlgI"/>
    <property type="match status" value="1"/>
</dbReference>
<evidence type="ECO:0000313" key="7">
    <source>
        <dbReference type="EMBL" id="KFZ38195.1"/>
    </source>
</evidence>
<comment type="subunit">
    <text evidence="6">The basal body constitutes a major portion of the flagellar organelle and consists of four rings (L,P,S, and M) mounted on a central rod.</text>
</comment>
<evidence type="ECO:0000256" key="1">
    <source>
        <dbReference type="ARBA" id="ARBA00002591"/>
    </source>
</evidence>
<dbReference type="GO" id="GO:0071973">
    <property type="term" value="P:bacterial-type flagellum-dependent cell motility"/>
    <property type="evidence" value="ECO:0007669"/>
    <property type="project" value="InterPro"/>
</dbReference>
<keyword evidence="7" id="KW-0969">Cilium</keyword>
<evidence type="ECO:0000313" key="8">
    <source>
        <dbReference type="Proteomes" id="UP000029264"/>
    </source>
</evidence>
<accession>A0A094JE40</accession>
<keyword evidence="7" id="KW-0966">Cell projection</keyword>
<keyword evidence="5 6" id="KW-0975">Bacterial flagellum</keyword>
<dbReference type="GO" id="GO:0005198">
    <property type="term" value="F:structural molecule activity"/>
    <property type="evidence" value="ECO:0007669"/>
    <property type="project" value="InterPro"/>
</dbReference>
<dbReference type="RefSeq" id="WP_052074561.1">
    <property type="nucleotide sequence ID" value="NZ_JPEO01000003.1"/>
</dbReference>
<evidence type="ECO:0000256" key="5">
    <source>
        <dbReference type="ARBA" id="ARBA00023143"/>
    </source>
</evidence>
<proteinExistence type="inferred from homology"/>
<evidence type="ECO:0000256" key="3">
    <source>
        <dbReference type="ARBA" id="ARBA00008994"/>
    </source>
</evidence>
<evidence type="ECO:0000256" key="2">
    <source>
        <dbReference type="ARBA" id="ARBA00004117"/>
    </source>
</evidence>
<comment type="function">
    <text evidence="1 6">Assembles around the rod to form the L-ring and probably protects the motor/basal body from shearing forces during rotation.</text>
</comment>
<gene>
    <name evidence="6" type="primary">flgI</name>
    <name evidence="7" type="ORF">HR45_06765</name>
</gene>
<dbReference type="eggNOG" id="COG1706">
    <property type="taxonomic scope" value="Bacteria"/>
</dbReference>
<dbReference type="GO" id="GO:0030288">
    <property type="term" value="C:outer membrane-bounded periplasmic space"/>
    <property type="evidence" value="ECO:0007669"/>
    <property type="project" value="InterPro"/>
</dbReference>
<comment type="caution">
    <text evidence="7">The sequence shown here is derived from an EMBL/GenBank/DDBJ whole genome shotgun (WGS) entry which is preliminary data.</text>
</comment>
<evidence type="ECO:0000256" key="4">
    <source>
        <dbReference type="ARBA" id="ARBA00022729"/>
    </source>
</evidence>
<dbReference type="NCBIfam" id="NF003676">
    <property type="entry name" value="PRK05303.1"/>
    <property type="match status" value="1"/>
</dbReference>
<dbReference type="STRING" id="1515746.HR45_06765"/>
<dbReference type="GO" id="GO:0009428">
    <property type="term" value="C:bacterial-type flagellum basal body, distal rod, P ring"/>
    <property type="evidence" value="ECO:0007669"/>
    <property type="project" value="InterPro"/>
</dbReference>
<evidence type="ECO:0000256" key="6">
    <source>
        <dbReference type="HAMAP-Rule" id="MF_00416"/>
    </source>
</evidence>
<keyword evidence="4 6" id="KW-0732">Signal</keyword>
<dbReference type="PANTHER" id="PTHR30381">
    <property type="entry name" value="FLAGELLAR P-RING PERIPLASMIC PROTEIN FLGI"/>
    <property type="match status" value="1"/>
</dbReference>
<dbReference type="Proteomes" id="UP000029264">
    <property type="component" value="Unassembled WGS sequence"/>
</dbReference>
<protein>
    <recommendedName>
        <fullName evidence="6">Flagellar P-ring protein</fullName>
    </recommendedName>
    <alternativeName>
        <fullName evidence="6">Basal body P-ring protein</fullName>
    </alternativeName>
</protein>